<dbReference type="RefSeq" id="WP_126635347.1">
    <property type="nucleotide sequence ID" value="NZ_BIFH01000013.1"/>
</dbReference>
<accession>A0A401YET0</accession>
<dbReference type="Proteomes" id="UP000286931">
    <property type="component" value="Unassembled WGS sequence"/>
</dbReference>
<gene>
    <name evidence="3" type="ORF">EHYA_00711</name>
</gene>
<feature type="signal peptide" evidence="2">
    <location>
        <begin position="1"/>
        <end position="28"/>
    </location>
</feature>
<sequence>MSTEHTHVRRLLAAVALTLAVLVVESSAPTSGASPRPAPVEATASGTELSVPEAGAVRPGTTTFRVRNVDSAERWIGLARLRPGFAPETFVDRMRRAVHGPAEEGAVARWNEAAEMLGGVSVAAHEARTFTQFLTPGTYYLVDYQSLREADPLGRVRAITVRGAGWHVEVPEADHVVVLYSTPGGTRFHAPARIAPTAKLLVINASGLLEEAMLRRVRPGTTDRDVTDYFLGFGPDPFPPASPPGQGLAPTAPGRSGHTDVELTPGRYVLISWINDYTNTHRIVDVT</sequence>
<keyword evidence="4" id="KW-1185">Reference proteome</keyword>
<feature type="chain" id="PRO_5038641645" evidence="2">
    <location>
        <begin position="29"/>
        <end position="287"/>
    </location>
</feature>
<dbReference type="AlphaFoldDB" id="A0A401YET0"/>
<proteinExistence type="predicted"/>
<evidence type="ECO:0000313" key="3">
    <source>
        <dbReference type="EMBL" id="GCD93068.1"/>
    </source>
</evidence>
<dbReference type="OrthoDB" id="162678at2"/>
<protein>
    <submittedName>
        <fullName evidence="3">Uncharacterized protein</fullName>
    </submittedName>
</protein>
<comment type="caution">
    <text evidence="3">The sequence shown here is derived from an EMBL/GenBank/DDBJ whole genome shotgun (WGS) entry which is preliminary data.</text>
</comment>
<name>A0A401YET0_9ACTN</name>
<organism evidence="3 4">
    <name type="scientific">Embleya hyalina</name>
    <dbReference type="NCBI Taxonomy" id="516124"/>
    <lineage>
        <taxon>Bacteria</taxon>
        <taxon>Bacillati</taxon>
        <taxon>Actinomycetota</taxon>
        <taxon>Actinomycetes</taxon>
        <taxon>Kitasatosporales</taxon>
        <taxon>Streptomycetaceae</taxon>
        <taxon>Embleya</taxon>
    </lineage>
</organism>
<evidence type="ECO:0000313" key="4">
    <source>
        <dbReference type="Proteomes" id="UP000286931"/>
    </source>
</evidence>
<feature type="region of interest" description="Disordered" evidence="1">
    <location>
        <begin position="28"/>
        <end position="54"/>
    </location>
</feature>
<reference evidence="3 4" key="1">
    <citation type="submission" date="2018-12" db="EMBL/GenBank/DDBJ databases">
        <title>Draft genome sequence of Embleya hyalina NBRC 13850T.</title>
        <authorList>
            <person name="Komaki H."/>
            <person name="Hosoyama A."/>
            <person name="Kimura A."/>
            <person name="Ichikawa N."/>
            <person name="Tamura T."/>
        </authorList>
    </citation>
    <scope>NUCLEOTIDE SEQUENCE [LARGE SCALE GENOMIC DNA]</scope>
    <source>
        <strain evidence="3 4">NBRC 13850</strain>
    </source>
</reference>
<evidence type="ECO:0000256" key="1">
    <source>
        <dbReference type="SAM" id="MobiDB-lite"/>
    </source>
</evidence>
<dbReference type="EMBL" id="BIFH01000013">
    <property type="protein sequence ID" value="GCD93068.1"/>
    <property type="molecule type" value="Genomic_DNA"/>
</dbReference>
<evidence type="ECO:0000256" key="2">
    <source>
        <dbReference type="SAM" id="SignalP"/>
    </source>
</evidence>
<keyword evidence="2" id="KW-0732">Signal</keyword>